<evidence type="ECO:0000256" key="3">
    <source>
        <dbReference type="ARBA" id="ARBA00022630"/>
    </source>
</evidence>
<dbReference type="InterPro" id="IPR020946">
    <property type="entry name" value="Flavin_mOase-like"/>
</dbReference>
<gene>
    <name evidence="7" type="ORF">J2S55_008291</name>
</gene>
<dbReference type="SUPFAM" id="SSF51905">
    <property type="entry name" value="FAD/NAD(P)-binding domain"/>
    <property type="match status" value="1"/>
</dbReference>
<keyword evidence="3" id="KW-0285">Flavoprotein</keyword>
<keyword evidence="6" id="KW-0503">Monooxygenase</keyword>
<comment type="similarity">
    <text evidence="2">Belongs to the FAD-binding monooxygenase family.</text>
</comment>
<dbReference type="Gene3D" id="3.50.50.60">
    <property type="entry name" value="FAD/NAD(P)-binding domain"/>
    <property type="match status" value="3"/>
</dbReference>
<keyword evidence="4" id="KW-0274">FAD</keyword>
<evidence type="ECO:0000313" key="8">
    <source>
        <dbReference type="Proteomes" id="UP001230426"/>
    </source>
</evidence>
<proteinExistence type="inferred from homology"/>
<name>A0ABT9RIF9_9ACTN</name>
<organism evidence="7 8">
    <name type="scientific">Streptosporangium brasiliense</name>
    <dbReference type="NCBI Taxonomy" id="47480"/>
    <lineage>
        <taxon>Bacteria</taxon>
        <taxon>Bacillati</taxon>
        <taxon>Actinomycetota</taxon>
        <taxon>Actinomycetes</taxon>
        <taxon>Streptosporangiales</taxon>
        <taxon>Streptosporangiaceae</taxon>
        <taxon>Streptosporangium</taxon>
    </lineage>
</organism>
<dbReference type="InterPro" id="IPR051820">
    <property type="entry name" value="FAD-binding_MO"/>
</dbReference>
<dbReference type="EMBL" id="JAUSRB010000002">
    <property type="protein sequence ID" value="MDP9869025.1"/>
    <property type="molecule type" value="Genomic_DNA"/>
</dbReference>
<sequence length="477" mass="53986">MLIIGAGLSGIGAAWRLQQRCDWTYAVLEARDHIGGTWDLFRYPGVRSDSDMFTLSYAFHPWRGKKSLADGDSIRRYIEDTAREHGVDRHIHYGTKVVAASWSWKRSRWVVETREGRDSRVWTCSFLYICAGYYDYERGHQPEFAGVEQFGGRFVHPQFWPEDLDTTGKRVVVIGSGATAVTLIPSLATTAAHVTMLQRSPTYLAALPDVDRMADVLRRHLPARIAHTLIREKNVLSSQLTYWLSRRFPEQTKRQLRRSALRFLADPAYLDRHFTPRYEPWDQRLCVVPNGDFFRAVATGKASVVTDRITRFVENGIVLDSGELLEADVIVSATGLSLMPFGGINLSVDGHAVNMANATAYRGLMLSGVPNLAFCVGYTNASWTLRADMSTRYVVRLLDYMRRHGYATAMPTLPPGRARRPLLGLTSNYVQRSAHLFPQQGERDPWVVSQNYLLDRLAFVFTDLRKGMVFDGRNPAS</sequence>
<accession>A0ABT9RIF9</accession>
<evidence type="ECO:0000313" key="7">
    <source>
        <dbReference type="EMBL" id="MDP9869025.1"/>
    </source>
</evidence>
<dbReference type="PANTHER" id="PTHR43872">
    <property type="entry name" value="MONOOXYGENASE, PUTATIVE (AFU_ORTHOLOGUE AFUA_8G02570)-RELATED"/>
    <property type="match status" value="1"/>
</dbReference>
<dbReference type="PANTHER" id="PTHR43872:SF1">
    <property type="entry name" value="MONOOXYGENASE, PUTATIVE (AFU_ORTHOLOGUE AFUA_8G02570)-RELATED"/>
    <property type="match status" value="1"/>
</dbReference>
<dbReference type="Pfam" id="PF13450">
    <property type="entry name" value="NAD_binding_8"/>
    <property type="match status" value="1"/>
</dbReference>
<comment type="cofactor">
    <cofactor evidence="1">
        <name>FAD</name>
        <dbReference type="ChEBI" id="CHEBI:57692"/>
    </cofactor>
</comment>
<keyword evidence="8" id="KW-1185">Reference proteome</keyword>
<keyword evidence="5" id="KW-0560">Oxidoreductase</keyword>
<dbReference type="Pfam" id="PF00743">
    <property type="entry name" value="FMO-like"/>
    <property type="match status" value="1"/>
</dbReference>
<evidence type="ECO:0000256" key="5">
    <source>
        <dbReference type="ARBA" id="ARBA00023002"/>
    </source>
</evidence>
<evidence type="ECO:0000256" key="1">
    <source>
        <dbReference type="ARBA" id="ARBA00001974"/>
    </source>
</evidence>
<dbReference type="InterPro" id="IPR036188">
    <property type="entry name" value="FAD/NAD-bd_sf"/>
</dbReference>
<protein>
    <submittedName>
        <fullName evidence="7">Cation diffusion facilitator CzcD-associated flavoprotein CzcO</fullName>
    </submittedName>
</protein>
<comment type="caution">
    <text evidence="7">The sequence shown here is derived from an EMBL/GenBank/DDBJ whole genome shotgun (WGS) entry which is preliminary data.</text>
</comment>
<dbReference type="RefSeq" id="WP_306872482.1">
    <property type="nucleotide sequence ID" value="NZ_JAUSRB010000002.1"/>
</dbReference>
<dbReference type="Proteomes" id="UP001230426">
    <property type="component" value="Unassembled WGS sequence"/>
</dbReference>
<evidence type="ECO:0000256" key="6">
    <source>
        <dbReference type="ARBA" id="ARBA00023033"/>
    </source>
</evidence>
<evidence type="ECO:0000256" key="4">
    <source>
        <dbReference type="ARBA" id="ARBA00022827"/>
    </source>
</evidence>
<reference evidence="7 8" key="1">
    <citation type="submission" date="2023-07" db="EMBL/GenBank/DDBJ databases">
        <title>Sequencing the genomes of 1000 actinobacteria strains.</title>
        <authorList>
            <person name="Klenk H.-P."/>
        </authorList>
    </citation>
    <scope>NUCLEOTIDE SEQUENCE [LARGE SCALE GENOMIC DNA]</scope>
    <source>
        <strain evidence="7 8">DSM 44109</strain>
    </source>
</reference>
<evidence type="ECO:0000256" key="2">
    <source>
        <dbReference type="ARBA" id="ARBA00010139"/>
    </source>
</evidence>